<reference evidence="7" key="3">
    <citation type="submission" date="2025-09" db="UniProtKB">
        <authorList>
            <consortium name="Ensembl"/>
        </authorList>
    </citation>
    <scope>IDENTIFICATION</scope>
</reference>
<evidence type="ECO:0000256" key="1">
    <source>
        <dbReference type="ARBA" id="ARBA00010246"/>
    </source>
</evidence>
<evidence type="ECO:0000259" key="6">
    <source>
        <dbReference type="Pfam" id="PF22844"/>
    </source>
</evidence>
<name>A0A803XK26_MELGA</name>
<evidence type="ECO:0000259" key="5">
    <source>
        <dbReference type="Pfam" id="PF22843"/>
    </source>
</evidence>
<gene>
    <name evidence="7" type="primary">CATSPERE</name>
</gene>
<dbReference type="Ensembl" id="ENSMGAT00000021355.1">
    <property type="protein sequence ID" value="ENSMGAP00000019872.1"/>
    <property type="gene ID" value="ENSMGAG00000021227.1"/>
</dbReference>
<dbReference type="InterPro" id="IPR028751">
    <property type="entry name" value="CATSPERD/E"/>
</dbReference>
<dbReference type="AlphaFoldDB" id="A0A803XK26"/>
<dbReference type="Pfam" id="PF22844">
    <property type="entry name" value="Beta-prop_CATSPERE"/>
    <property type="match status" value="1"/>
</dbReference>
<proteinExistence type="inferred from homology"/>
<evidence type="ECO:0000256" key="2">
    <source>
        <dbReference type="ARBA" id="ARBA00022729"/>
    </source>
</evidence>
<reference evidence="7 8" key="1">
    <citation type="journal article" date="2010" name="PLoS Biol.">
        <title>Multi-platform next-generation sequencing of the domestic turkey (Meleagris gallopavo): genome assembly and analysis.</title>
        <authorList>
            <person name="Dalloul R.A."/>
            <person name="Long J.A."/>
            <person name="Zimin A.V."/>
            <person name="Aslam L."/>
            <person name="Beal K."/>
            <person name="Blomberg L.A."/>
            <person name="Bouffard P."/>
            <person name="Burt D.W."/>
            <person name="Crasta O."/>
            <person name="Crooijmans R.P."/>
            <person name="Cooper K."/>
            <person name="Coulombe R.A."/>
            <person name="De S."/>
            <person name="Delany M.E."/>
            <person name="Dodgson J.B."/>
            <person name="Dong J.J."/>
            <person name="Evans C."/>
            <person name="Frederickson K.M."/>
            <person name="Flicek P."/>
            <person name="Florea L."/>
            <person name="Folkerts O."/>
            <person name="Groenen M.A."/>
            <person name="Harkins T.T."/>
            <person name="Herrero J."/>
            <person name="Hoffmann S."/>
            <person name="Megens H.J."/>
            <person name="Jiang A."/>
            <person name="de Jong P."/>
            <person name="Kaiser P."/>
            <person name="Kim H."/>
            <person name="Kim K.W."/>
            <person name="Kim S."/>
            <person name="Langenberger D."/>
            <person name="Lee M.K."/>
            <person name="Lee T."/>
            <person name="Mane S."/>
            <person name="Marcais G."/>
            <person name="Marz M."/>
            <person name="McElroy A.P."/>
            <person name="Modise T."/>
            <person name="Nefedov M."/>
            <person name="Notredame C."/>
            <person name="Paton I.R."/>
            <person name="Payne W.S."/>
            <person name="Pertea G."/>
            <person name="Prickett D."/>
            <person name="Puiu D."/>
            <person name="Qioa D."/>
            <person name="Raineri E."/>
            <person name="Ruffier M."/>
            <person name="Salzberg S.L."/>
            <person name="Schatz M.C."/>
            <person name="Scheuring C."/>
            <person name="Schmidt C.J."/>
            <person name="Schroeder S."/>
            <person name="Searle S.M."/>
            <person name="Smith E.J."/>
            <person name="Smith J."/>
            <person name="Sonstegard T.S."/>
            <person name="Stadler P.F."/>
            <person name="Tafer H."/>
            <person name="Tu Z.J."/>
            <person name="Van Tassell C.P."/>
            <person name="Vilella A.J."/>
            <person name="Williams K.P."/>
            <person name="Yorke J.A."/>
            <person name="Zhang L."/>
            <person name="Zhang H.B."/>
            <person name="Zhang X."/>
            <person name="Zhang Y."/>
            <person name="Reed K.M."/>
        </authorList>
    </citation>
    <scope>NUCLEOTIDE SEQUENCE [LARGE SCALE GENOMIC DNA]</scope>
</reference>
<dbReference type="GO" id="GO:0036128">
    <property type="term" value="C:CatSper complex"/>
    <property type="evidence" value="ECO:0007669"/>
    <property type="project" value="InterPro"/>
</dbReference>
<keyword evidence="3" id="KW-0325">Glycoprotein</keyword>
<sequence>MVPLRVLFVLLLLRPERGCALWRDRTAEENYELFTSKKDLTLWIYDPESADASELNHTAVFPSESSQILSKMLRIWGQKPVVQTYFKQKTYRSERLPKFGLWVADIPEISDDIIIKITGVFQECFVQSTSFVVPRPKQSFPSKENDISLCSLCNTELSIKWSACFPTTAVLLSNFGTFYTDNAFKTHIEIKVLSDILTKGLNSNISVVALSDNGISFLINSTCYKREARHVFKVGAEHKLPESEIVGMHSRCWCSSVYPVQSGKQLSILAAGMSAELYDGYNEAFNKIADTASLVKIISVPNTASLTVTTVRCDSVSCEVTILLICNACSSSRQFFLAFYNEDRQLWGLGDFYLPVSQSSAMRMIYINSALFSGLLWDDVFTTPMKIARIMDIFMCLHQHYQICLMGAPSTRLFLEFTFSHQTDYILESNYTQALFFCRELTSGVMSAELKPRAVENAHKLQHQVSHFFVGCSPGRHTAVKIYDIYVRNVEANFVLWELKGRTDDGYTSSMKKNYRSCFELEKSSKEGLGRNEQYQILNSTSQNHIAQPFSDDATYVFRVRTLTRNYRLLSFLMLKKKVRWCGIKMEKNADGLYFKYIFAQEFLWLTCFQCFHCSNSEIIQMSFLESMTFPFSGLVYKIQNNEEVTGKRTILFVNKHR</sequence>
<feature type="signal peptide" evidence="4">
    <location>
        <begin position="1"/>
        <end position="20"/>
    </location>
</feature>
<dbReference type="Pfam" id="PF22843">
    <property type="entry name" value="CATSPERE_NTD2"/>
    <property type="match status" value="1"/>
</dbReference>
<reference evidence="7" key="2">
    <citation type="submission" date="2025-08" db="UniProtKB">
        <authorList>
            <consortium name="Ensembl"/>
        </authorList>
    </citation>
    <scope>IDENTIFICATION</scope>
</reference>
<keyword evidence="2 4" id="KW-0732">Signal</keyword>
<dbReference type="PANTHER" id="PTHR33722">
    <property type="entry name" value="CATION CHANNEL SPERM-ASSOCIATED PROTEIN SUBUNIT DELTA-RELATED"/>
    <property type="match status" value="1"/>
</dbReference>
<evidence type="ECO:0000256" key="4">
    <source>
        <dbReference type="SAM" id="SignalP"/>
    </source>
</evidence>
<keyword evidence="8" id="KW-1185">Reference proteome</keyword>
<dbReference type="GO" id="GO:0097228">
    <property type="term" value="C:sperm principal piece"/>
    <property type="evidence" value="ECO:0007669"/>
    <property type="project" value="TreeGrafter"/>
</dbReference>
<evidence type="ECO:0000313" key="8">
    <source>
        <dbReference type="Proteomes" id="UP000001645"/>
    </source>
</evidence>
<dbReference type="Proteomes" id="UP000001645">
    <property type="component" value="Chromosome 2"/>
</dbReference>
<feature type="domain" description="CATSPERE beta-propeller" evidence="6">
    <location>
        <begin position="151"/>
        <end position="379"/>
    </location>
</feature>
<dbReference type="GeneTree" id="ENSGT00940000162691"/>
<accession>A0A803XK26</accession>
<dbReference type="InterPro" id="IPR053816">
    <property type="entry name" value="CATSPERE_beta-prop"/>
</dbReference>
<dbReference type="InterPro" id="IPR053817">
    <property type="entry name" value="CATSPERE_NTD2"/>
</dbReference>
<comment type="similarity">
    <text evidence="1">Belongs to the CATSPERD family.</text>
</comment>
<protein>
    <submittedName>
        <fullName evidence="7">Uncharacterized protein</fullName>
    </submittedName>
</protein>
<dbReference type="InParanoid" id="A0A803XK26"/>
<dbReference type="GO" id="GO:0048240">
    <property type="term" value="P:sperm capacitation"/>
    <property type="evidence" value="ECO:0007669"/>
    <property type="project" value="TreeGrafter"/>
</dbReference>
<feature type="domain" description="CATSPERE second N-terminal" evidence="5">
    <location>
        <begin position="19"/>
        <end position="107"/>
    </location>
</feature>
<dbReference type="GO" id="GO:0030317">
    <property type="term" value="P:flagellated sperm motility"/>
    <property type="evidence" value="ECO:0007669"/>
    <property type="project" value="TreeGrafter"/>
</dbReference>
<feature type="chain" id="PRO_5032968822" evidence="4">
    <location>
        <begin position="21"/>
        <end position="658"/>
    </location>
</feature>
<organism evidence="7 8">
    <name type="scientific">Meleagris gallopavo</name>
    <name type="common">Wild turkey</name>
    <dbReference type="NCBI Taxonomy" id="9103"/>
    <lineage>
        <taxon>Eukaryota</taxon>
        <taxon>Metazoa</taxon>
        <taxon>Chordata</taxon>
        <taxon>Craniata</taxon>
        <taxon>Vertebrata</taxon>
        <taxon>Euteleostomi</taxon>
        <taxon>Archelosauria</taxon>
        <taxon>Archosauria</taxon>
        <taxon>Dinosauria</taxon>
        <taxon>Saurischia</taxon>
        <taxon>Theropoda</taxon>
        <taxon>Coelurosauria</taxon>
        <taxon>Aves</taxon>
        <taxon>Neognathae</taxon>
        <taxon>Galloanserae</taxon>
        <taxon>Galliformes</taxon>
        <taxon>Phasianidae</taxon>
        <taxon>Meleagridinae</taxon>
        <taxon>Meleagris</taxon>
    </lineage>
</organism>
<evidence type="ECO:0000256" key="3">
    <source>
        <dbReference type="ARBA" id="ARBA00023180"/>
    </source>
</evidence>
<evidence type="ECO:0000313" key="7">
    <source>
        <dbReference type="Ensembl" id="ENSMGAP00000019872.1"/>
    </source>
</evidence>
<dbReference type="PANTHER" id="PTHR33722:SF3">
    <property type="entry name" value="CATION CHANNEL SPERM-ASSOCIATED AUXILIARY SUBUNIT EPSILON"/>
    <property type="match status" value="1"/>
</dbReference>